<evidence type="ECO:0000313" key="26">
    <source>
        <dbReference type="Proteomes" id="UP000747110"/>
    </source>
</evidence>
<feature type="compositionally biased region" description="Low complexity" evidence="22">
    <location>
        <begin position="826"/>
        <end position="843"/>
    </location>
</feature>
<keyword evidence="6" id="KW-0963">Cytoplasm</keyword>
<dbReference type="InterPro" id="IPR050821">
    <property type="entry name" value="Cytosolic_carboxypeptidase"/>
</dbReference>
<evidence type="ECO:0000256" key="20">
    <source>
        <dbReference type="ARBA" id="ARBA00047714"/>
    </source>
</evidence>
<comment type="catalytic activity">
    <reaction evidence="15">
        <text>C-terminal L-alpha-aminoacyl-L-glutamyl-L-glutamyl-[tubulin] + H2O = C-terminal L-alpha-aminoacyl-L-glutamyl-[tubulin] + L-glutamate</text>
        <dbReference type="Rhea" id="RHEA:63792"/>
        <dbReference type="Rhea" id="RHEA-COMP:16435"/>
        <dbReference type="Rhea" id="RHEA-COMP:16436"/>
        <dbReference type="ChEBI" id="CHEBI:15377"/>
        <dbReference type="ChEBI" id="CHEBI:29985"/>
        <dbReference type="ChEBI" id="CHEBI:149555"/>
        <dbReference type="ChEBI" id="CHEBI:149556"/>
        <dbReference type="EC" id="3.4.17.24"/>
    </reaction>
    <physiologicalReaction direction="left-to-right" evidence="15">
        <dbReference type="Rhea" id="RHEA:63793"/>
    </physiologicalReaction>
</comment>
<comment type="similarity">
    <text evidence="5 21">Belongs to the peptidase M14 family.</text>
</comment>
<evidence type="ECO:0000256" key="15">
    <source>
        <dbReference type="ARBA" id="ARBA00024524"/>
    </source>
</evidence>
<dbReference type="Proteomes" id="UP000747110">
    <property type="component" value="Unassembled WGS sequence"/>
</dbReference>
<evidence type="ECO:0000256" key="2">
    <source>
        <dbReference type="ARBA" id="ARBA00004123"/>
    </source>
</evidence>
<evidence type="ECO:0000256" key="5">
    <source>
        <dbReference type="ARBA" id="ARBA00005988"/>
    </source>
</evidence>
<sequence>MATVIGPRRAQSNQLDNKTHPSDRPHPEDAAVLLPTTLPPPLDYKADAIWRVGKYVFRADFDSANLESVEQGLAANEFLLQTRRDCGGTENEKSTRTWFYFSILGHNTGDVVILTILNLNKQSRLYSQDYRPMFWCASQPEWQPLKLRVTYRREGDDFQLRFCHRFESDEETLFAFAIPFSYRQTQEMLSHLDEQFTFPQYGVIPCGADARDGVLESSFAPLDAGTHSLASPSQALLVASPKAATTTADRQPGGCRALPLSRCAADVCSNSGCGGGSPPCSRIYYRRQLLTRSLEGRRVELITITDCYGASGEAESPLPGVFQHDPGPPSATFREKTVFFVSSRVHPGETPATHIFNGMLAFLLRRSDPRAAALRRRFVFKLVPIVNPDGVAVGNYRTDTLGQNLNRFYTGVPDERTQPSVYAIKTLLMHYAQQGILEYYIDLHAHANKKGVFIYGNTLEDCDAHMQSLLYAKLVALNNPAFDFVGCNYTEKNMVRADKDGASKEGAGRVALYRETGLTHLYTIEANYNTARTVNVVAPASGDHSGRASPPCNKRFPAKFTVGAFHGVGRAILIAALDLEGANPWSRLPHSEHRNLDGVRSWILTVLRATPETRTAHLPAMSDVAVEKLRGMIVSGTLRASPAFGSNGRSRSRPSALSNGEPAAANTMAGGAGCSPSSVAFGRSVGANARSRVPNVPLPSRRATASLPTIAVHGPATSSPTSTSGISSRRGATTGSHGRTSNDGLSRSTSLPVKSTTSLVLANSPLHSVGSASGIRDTVADLAADESEDVDVPITPAAAITGDAACAITEGPSDSDGDDEHDDAATRTASPASSSSATGGPSRFRAVESPLRSPTTSFKAAAVYCGRVTEFKFPLSDRMDSSSGSGVLPDVGPHISAGIFGHVNAAARHRPPSAGISGRLSSSGAAFANSVPASTPASLLAANGSASPRHISVPRSAVNGAAVLTTPDQLVPTSSAKSTTKSKSTLGFGRSSSANRRNR</sequence>
<evidence type="ECO:0000256" key="21">
    <source>
        <dbReference type="PROSITE-ProRule" id="PRU01379"/>
    </source>
</evidence>
<dbReference type="Pfam" id="PF18027">
    <property type="entry name" value="Pepdidase_M14_N"/>
    <property type="match status" value="1"/>
</dbReference>
<keyword evidence="26" id="KW-1185">Reference proteome</keyword>
<dbReference type="GO" id="GO:0008270">
    <property type="term" value="F:zinc ion binding"/>
    <property type="evidence" value="ECO:0007669"/>
    <property type="project" value="InterPro"/>
</dbReference>
<feature type="region of interest" description="Disordered" evidence="22">
    <location>
        <begin position="803"/>
        <end position="851"/>
    </location>
</feature>
<dbReference type="CDD" id="cd06236">
    <property type="entry name" value="M14_AGBL5_like"/>
    <property type="match status" value="1"/>
</dbReference>
<keyword evidence="10" id="KW-0862">Zinc</keyword>
<dbReference type="SUPFAM" id="SSF53187">
    <property type="entry name" value="Zn-dependent exopeptidases"/>
    <property type="match status" value="1"/>
</dbReference>
<dbReference type="OrthoDB" id="10253041at2759"/>
<comment type="catalytic activity">
    <reaction evidence="16">
        <text>C-terminal L-alpha-aminoacyl-L-glutamyl-[tubulin] + H2O = C-terminal L-alpha-aminoacyl-[tubulin] + L-glutamate</text>
        <dbReference type="Rhea" id="RHEA:63796"/>
        <dbReference type="Rhea" id="RHEA-COMP:16436"/>
        <dbReference type="Rhea" id="RHEA-COMP:16437"/>
        <dbReference type="ChEBI" id="CHEBI:15377"/>
        <dbReference type="ChEBI" id="CHEBI:29985"/>
        <dbReference type="ChEBI" id="CHEBI:90782"/>
        <dbReference type="ChEBI" id="CHEBI:149556"/>
        <dbReference type="EC" id="3.4.17.24"/>
    </reaction>
    <physiologicalReaction direction="left-to-right" evidence="16">
        <dbReference type="Rhea" id="RHEA:63797"/>
    </physiologicalReaction>
</comment>
<dbReference type="InterPro" id="IPR040626">
    <property type="entry name" value="Pepdidase_M14_N"/>
</dbReference>
<evidence type="ECO:0000256" key="13">
    <source>
        <dbReference type="ARBA" id="ARBA00023242"/>
    </source>
</evidence>
<evidence type="ECO:0000256" key="22">
    <source>
        <dbReference type="SAM" id="MobiDB-lite"/>
    </source>
</evidence>
<evidence type="ECO:0000256" key="16">
    <source>
        <dbReference type="ARBA" id="ARBA00024627"/>
    </source>
</evidence>
<dbReference type="Pfam" id="PF00246">
    <property type="entry name" value="Peptidase_M14"/>
    <property type="match status" value="1"/>
</dbReference>
<evidence type="ECO:0000313" key="24">
    <source>
        <dbReference type="EMBL" id="GIL91553.1"/>
    </source>
</evidence>
<dbReference type="GO" id="GO:0030496">
    <property type="term" value="C:midbody"/>
    <property type="evidence" value="ECO:0007669"/>
    <property type="project" value="UniProtKB-SubCell"/>
</dbReference>
<dbReference type="PROSITE" id="PS52035">
    <property type="entry name" value="PEPTIDASE_M14"/>
    <property type="match status" value="1"/>
</dbReference>
<feature type="compositionally biased region" description="Basic and acidic residues" evidence="22">
    <location>
        <begin position="17"/>
        <end position="29"/>
    </location>
</feature>
<dbReference type="EMBL" id="BNCP01000066">
    <property type="protein sequence ID" value="GIL91553.1"/>
    <property type="molecule type" value="Genomic_DNA"/>
</dbReference>
<feature type="domain" description="Peptidase M14" evidence="23">
    <location>
        <begin position="256"/>
        <end position="580"/>
    </location>
</feature>
<dbReference type="AlphaFoldDB" id="A0A8J4CYF3"/>
<keyword evidence="13" id="KW-0539">Nucleus</keyword>
<comment type="subcellular location">
    <subcellularLocation>
        <location evidence="3">Cytoplasm</location>
        <location evidence="3">Cytoskeleton</location>
        <location evidence="3">Spindle</location>
    </subcellularLocation>
    <subcellularLocation>
        <location evidence="4">Midbody</location>
    </subcellularLocation>
    <subcellularLocation>
        <location evidence="2">Nucleus</location>
    </subcellularLocation>
</comment>
<evidence type="ECO:0000256" key="9">
    <source>
        <dbReference type="ARBA" id="ARBA00022801"/>
    </source>
</evidence>
<feature type="region of interest" description="Disordered" evidence="22">
    <location>
        <begin position="964"/>
        <end position="999"/>
    </location>
</feature>
<evidence type="ECO:0000259" key="23">
    <source>
        <dbReference type="PROSITE" id="PS52035"/>
    </source>
</evidence>
<evidence type="ECO:0000256" key="18">
    <source>
        <dbReference type="ARBA" id="ARBA00032753"/>
    </source>
</evidence>
<dbReference type="PANTHER" id="PTHR12756:SF12">
    <property type="entry name" value="CYTOSOLIC CARBOXYPEPTIDASE-LIKE PROTEIN 5"/>
    <property type="match status" value="1"/>
</dbReference>
<feature type="compositionally biased region" description="Low complexity" evidence="22">
    <location>
        <begin position="714"/>
        <end position="736"/>
    </location>
</feature>
<feature type="compositionally biased region" description="Polar residues" evidence="22">
    <location>
        <begin position="990"/>
        <end position="999"/>
    </location>
</feature>
<accession>A0A8J4CYF3</accession>
<feature type="compositionally biased region" description="Polar residues" evidence="22">
    <location>
        <begin position="647"/>
        <end position="658"/>
    </location>
</feature>
<dbReference type="Gene3D" id="2.60.40.3120">
    <property type="match status" value="1"/>
</dbReference>
<dbReference type="EMBL" id="BNCQ01000068">
    <property type="protein sequence ID" value="GIM15676.1"/>
    <property type="molecule type" value="Genomic_DNA"/>
</dbReference>
<dbReference type="InterPro" id="IPR034286">
    <property type="entry name" value="M14_AGBL5-like"/>
</dbReference>
<evidence type="ECO:0000313" key="25">
    <source>
        <dbReference type="EMBL" id="GIM15676.1"/>
    </source>
</evidence>
<evidence type="ECO:0000256" key="10">
    <source>
        <dbReference type="ARBA" id="ARBA00022833"/>
    </source>
</evidence>
<feature type="compositionally biased region" description="Polar residues" evidence="22">
    <location>
        <begin position="737"/>
        <end position="752"/>
    </location>
</feature>
<evidence type="ECO:0000256" key="4">
    <source>
        <dbReference type="ARBA" id="ARBA00004214"/>
    </source>
</evidence>
<keyword evidence="8" id="KW-0479">Metal-binding</keyword>
<feature type="compositionally biased region" description="Acidic residues" evidence="22">
    <location>
        <begin position="813"/>
        <end position="822"/>
    </location>
</feature>
<keyword evidence="9" id="KW-0378">Hydrolase</keyword>
<feature type="compositionally biased region" description="Low complexity" evidence="22">
    <location>
        <begin position="803"/>
        <end position="812"/>
    </location>
</feature>
<feature type="region of interest" description="Disordered" evidence="22">
    <location>
        <begin position="640"/>
        <end position="672"/>
    </location>
</feature>
<evidence type="ECO:0000256" key="8">
    <source>
        <dbReference type="ARBA" id="ARBA00022723"/>
    </source>
</evidence>
<dbReference type="Proteomes" id="UP000722791">
    <property type="component" value="Unassembled WGS sequence"/>
</dbReference>
<keyword evidence="12" id="KW-0206">Cytoskeleton</keyword>
<gene>
    <name evidence="24" type="ORF">Vretifemale_19153</name>
    <name evidence="25" type="ORF">Vretimale_18420</name>
</gene>
<dbReference type="InterPro" id="IPR000834">
    <property type="entry name" value="Peptidase_M14"/>
</dbReference>
<evidence type="ECO:0000256" key="17">
    <source>
        <dbReference type="ARBA" id="ARBA00026108"/>
    </source>
</evidence>
<keyword evidence="7" id="KW-0645">Protease</keyword>
<evidence type="ECO:0000256" key="14">
    <source>
        <dbReference type="ARBA" id="ARBA00024141"/>
    </source>
</evidence>
<feature type="active site" description="Proton donor/acceptor" evidence="21">
    <location>
        <position position="525"/>
    </location>
</feature>
<feature type="compositionally biased region" description="Low complexity" evidence="22">
    <location>
        <begin position="973"/>
        <end position="985"/>
    </location>
</feature>
<evidence type="ECO:0000256" key="1">
    <source>
        <dbReference type="ARBA" id="ARBA00001947"/>
    </source>
</evidence>
<evidence type="ECO:0000256" key="19">
    <source>
        <dbReference type="ARBA" id="ARBA00032928"/>
    </source>
</evidence>
<evidence type="ECO:0000256" key="11">
    <source>
        <dbReference type="ARBA" id="ARBA00023049"/>
    </source>
</evidence>
<comment type="caution">
    <text evidence="24">The sequence shown here is derived from an EMBL/GenBank/DDBJ whole genome shotgun (WGS) entry which is preliminary data.</text>
</comment>
<protein>
    <recommendedName>
        <fullName evidence="14">Cytosolic carboxypeptidase-like protein 5</fullName>
        <ecNumber evidence="17">3.4.17.24</ecNumber>
    </recommendedName>
    <alternativeName>
        <fullName evidence="19">ATP/GTP-binding protein-like 5</fullName>
    </alternativeName>
    <alternativeName>
        <fullName evidence="18">Protein deglutamylase CCP5</fullName>
    </alternativeName>
</protein>
<name>A0A8J4CYF3_9CHLO</name>
<dbReference type="PANTHER" id="PTHR12756">
    <property type="entry name" value="CYTOSOLIC CARBOXYPEPTIDASE"/>
    <property type="match status" value="1"/>
</dbReference>
<dbReference type="EC" id="3.4.17.24" evidence="17"/>
<dbReference type="GO" id="GO:0004181">
    <property type="term" value="F:metallocarboxypeptidase activity"/>
    <property type="evidence" value="ECO:0007669"/>
    <property type="project" value="InterPro"/>
</dbReference>
<dbReference type="GO" id="GO:0006508">
    <property type="term" value="P:proteolysis"/>
    <property type="evidence" value="ECO:0007669"/>
    <property type="project" value="UniProtKB-KW"/>
</dbReference>
<evidence type="ECO:0000256" key="7">
    <source>
        <dbReference type="ARBA" id="ARBA00022670"/>
    </source>
</evidence>
<dbReference type="GO" id="GO:0005819">
    <property type="term" value="C:spindle"/>
    <property type="evidence" value="ECO:0007669"/>
    <property type="project" value="UniProtKB-SubCell"/>
</dbReference>
<evidence type="ECO:0000256" key="6">
    <source>
        <dbReference type="ARBA" id="ARBA00022490"/>
    </source>
</evidence>
<evidence type="ECO:0000256" key="3">
    <source>
        <dbReference type="ARBA" id="ARBA00004186"/>
    </source>
</evidence>
<reference evidence="24" key="1">
    <citation type="journal article" date="2021" name="Proc. Natl. Acad. Sci. U.S.A.">
        <title>Three genomes in the algal genus Volvox reveal the fate of a haploid sex-determining region after a transition to homothallism.</title>
        <authorList>
            <person name="Yamamoto K."/>
            <person name="Hamaji T."/>
            <person name="Kawai-Toyooka H."/>
            <person name="Matsuzaki R."/>
            <person name="Takahashi F."/>
            <person name="Nishimura Y."/>
            <person name="Kawachi M."/>
            <person name="Noguchi H."/>
            <person name="Minakuchi Y."/>
            <person name="Umen J.G."/>
            <person name="Toyoda A."/>
            <person name="Nozaki H."/>
        </authorList>
    </citation>
    <scope>NUCLEOTIDE SEQUENCE</scope>
    <source>
        <strain evidence="25">NIES-3785</strain>
        <strain evidence="24">NIES-3786</strain>
    </source>
</reference>
<evidence type="ECO:0000256" key="12">
    <source>
        <dbReference type="ARBA" id="ARBA00023212"/>
    </source>
</evidence>
<dbReference type="Gene3D" id="3.40.630.10">
    <property type="entry name" value="Zn peptidases"/>
    <property type="match status" value="1"/>
</dbReference>
<proteinExistence type="inferred from homology"/>
<keyword evidence="11" id="KW-0482">Metalloprotease</keyword>
<organism evidence="24 26">
    <name type="scientific">Volvox reticuliferus</name>
    <dbReference type="NCBI Taxonomy" id="1737510"/>
    <lineage>
        <taxon>Eukaryota</taxon>
        <taxon>Viridiplantae</taxon>
        <taxon>Chlorophyta</taxon>
        <taxon>core chlorophytes</taxon>
        <taxon>Chlorophyceae</taxon>
        <taxon>CS clade</taxon>
        <taxon>Chlamydomonadales</taxon>
        <taxon>Volvocaceae</taxon>
        <taxon>Volvox</taxon>
    </lineage>
</organism>
<comment type="cofactor">
    <cofactor evidence="1">
        <name>Zn(2+)</name>
        <dbReference type="ChEBI" id="CHEBI:29105"/>
    </cofactor>
</comment>
<feature type="region of interest" description="Disordered" evidence="22">
    <location>
        <begin position="690"/>
        <end position="752"/>
    </location>
</feature>
<dbReference type="GO" id="GO:0005634">
    <property type="term" value="C:nucleus"/>
    <property type="evidence" value="ECO:0007669"/>
    <property type="project" value="UniProtKB-SubCell"/>
</dbReference>
<comment type="catalytic activity">
    <reaction evidence="20">
        <text>gamma-L-glutamyl-L-glutamyl-[protein] + H2O = L-glutamyl-[protein] + L-glutamate</text>
        <dbReference type="Rhea" id="RHEA:60152"/>
        <dbReference type="Rhea" id="RHEA-COMP:10208"/>
        <dbReference type="Rhea" id="RHEA-COMP:15517"/>
        <dbReference type="ChEBI" id="CHEBI:15377"/>
        <dbReference type="ChEBI" id="CHEBI:29973"/>
        <dbReference type="ChEBI" id="CHEBI:29985"/>
        <dbReference type="ChEBI" id="CHEBI:143622"/>
    </reaction>
    <physiologicalReaction direction="left-to-right" evidence="20">
        <dbReference type="Rhea" id="RHEA:60153"/>
    </physiologicalReaction>
</comment>
<feature type="region of interest" description="Disordered" evidence="22">
    <location>
        <begin position="1"/>
        <end position="35"/>
    </location>
</feature>